<evidence type="ECO:0000256" key="1">
    <source>
        <dbReference type="SAM" id="MobiDB-lite"/>
    </source>
</evidence>
<evidence type="ECO:0000313" key="3">
    <source>
        <dbReference type="EMBL" id="RXZ34803.1"/>
    </source>
</evidence>
<keyword evidence="4" id="KW-1185">Reference proteome</keyword>
<reference evidence="3 4" key="1">
    <citation type="submission" date="2019-01" db="EMBL/GenBank/DDBJ databases">
        <title>Sphingomonas mucosissima sp. nov. and Sphingomonas desiccabilis sp. nov., from biological soil crusts in the Colorado Plateau, USA.</title>
        <authorList>
            <person name="Zhu D."/>
        </authorList>
    </citation>
    <scope>NUCLEOTIDE SEQUENCE [LARGE SCALE GENOMIC DNA]</scope>
    <source>
        <strain evidence="3 4">CP1D</strain>
    </source>
</reference>
<dbReference type="AlphaFoldDB" id="A0A4Q2IZK9"/>
<protein>
    <recommendedName>
        <fullName evidence="2">Winged helix-turn-helix domain-containing protein</fullName>
    </recommendedName>
</protein>
<feature type="domain" description="Winged helix-turn-helix" evidence="2">
    <location>
        <begin position="40"/>
        <end position="100"/>
    </location>
</feature>
<dbReference type="Proteomes" id="UP000292347">
    <property type="component" value="Unassembled WGS sequence"/>
</dbReference>
<evidence type="ECO:0000313" key="4">
    <source>
        <dbReference type="Proteomes" id="UP000292347"/>
    </source>
</evidence>
<gene>
    <name evidence="3" type="ORF">EO081_03860</name>
</gene>
<dbReference type="Pfam" id="PF14090">
    <property type="entry name" value="HTH_39"/>
    <property type="match status" value="1"/>
</dbReference>
<dbReference type="OrthoDB" id="7596144at2"/>
<sequence>MGPAGRQACRSSRRADAPRSPQALKGNDVSNKSKPLSPRAKEVLDYLQAKGSASPREALLDLDINSGSFTRRITELRDAGYKITGEVKSHPVTKRRYNVYTYGAHA</sequence>
<dbReference type="InterPro" id="IPR055245">
    <property type="entry name" value="HTH_proteobacteria"/>
</dbReference>
<proteinExistence type="predicted"/>
<name>A0A4Q2IZK9_9SPHN</name>
<feature type="region of interest" description="Disordered" evidence="1">
    <location>
        <begin position="1"/>
        <end position="39"/>
    </location>
</feature>
<comment type="caution">
    <text evidence="3">The sequence shown here is derived from an EMBL/GenBank/DDBJ whole genome shotgun (WGS) entry which is preliminary data.</text>
</comment>
<organism evidence="3 4">
    <name type="scientific">Sphingomonas desiccabilis</name>
    <dbReference type="NCBI Taxonomy" id="429134"/>
    <lineage>
        <taxon>Bacteria</taxon>
        <taxon>Pseudomonadati</taxon>
        <taxon>Pseudomonadota</taxon>
        <taxon>Alphaproteobacteria</taxon>
        <taxon>Sphingomonadales</taxon>
        <taxon>Sphingomonadaceae</taxon>
        <taxon>Sphingomonas</taxon>
    </lineage>
</organism>
<evidence type="ECO:0000259" key="2">
    <source>
        <dbReference type="Pfam" id="PF14090"/>
    </source>
</evidence>
<accession>A0A4Q2IZK9</accession>
<dbReference type="EMBL" id="SDPT01000001">
    <property type="protein sequence ID" value="RXZ34803.1"/>
    <property type="molecule type" value="Genomic_DNA"/>
</dbReference>